<dbReference type="AlphaFoldDB" id="A0AAV7PH00"/>
<keyword evidence="2" id="KW-1185">Reference proteome</keyword>
<dbReference type="EMBL" id="JANPWB010000011">
    <property type="protein sequence ID" value="KAJ1127587.1"/>
    <property type="molecule type" value="Genomic_DNA"/>
</dbReference>
<reference evidence="1" key="1">
    <citation type="journal article" date="2022" name="bioRxiv">
        <title>Sequencing and chromosome-scale assembly of the giantPleurodeles waltlgenome.</title>
        <authorList>
            <person name="Brown T."/>
            <person name="Elewa A."/>
            <person name="Iarovenko S."/>
            <person name="Subramanian E."/>
            <person name="Araus A.J."/>
            <person name="Petzold A."/>
            <person name="Susuki M."/>
            <person name="Suzuki K.-i.T."/>
            <person name="Hayashi T."/>
            <person name="Toyoda A."/>
            <person name="Oliveira C."/>
            <person name="Osipova E."/>
            <person name="Leigh N.D."/>
            <person name="Simon A."/>
            <person name="Yun M.H."/>
        </authorList>
    </citation>
    <scope>NUCLEOTIDE SEQUENCE</scope>
    <source>
        <strain evidence="1">20211129_DDA</strain>
        <tissue evidence="1">Liver</tissue>
    </source>
</reference>
<sequence length="90" mass="10419">MTPYPCALGNTRQRHMIALREFEMRTKIVGELLASKQQKIQVPGVHSKPLELTLSLRRHAYLADKFDKITAFLEEAVLVKKLELRKVNNF</sequence>
<proteinExistence type="predicted"/>
<comment type="caution">
    <text evidence="1">The sequence shown here is derived from an EMBL/GenBank/DDBJ whole genome shotgun (WGS) entry which is preliminary data.</text>
</comment>
<name>A0AAV7PH00_PLEWA</name>
<dbReference type="Proteomes" id="UP001066276">
    <property type="component" value="Chromosome 7"/>
</dbReference>
<evidence type="ECO:0000313" key="2">
    <source>
        <dbReference type="Proteomes" id="UP001066276"/>
    </source>
</evidence>
<organism evidence="1 2">
    <name type="scientific">Pleurodeles waltl</name>
    <name type="common">Iberian ribbed newt</name>
    <dbReference type="NCBI Taxonomy" id="8319"/>
    <lineage>
        <taxon>Eukaryota</taxon>
        <taxon>Metazoa</taxon>
        <taxon>Chordata</taxon>
        <taxon>Craniata</taxon>
        <taxon>Vertebrata</taxon>
        <taxon>Euteleostomi</taxon>
        <taxon>Amphibia</taxon>
        <taxon>Batrachia</taxon>
        <taxon>Caudata</taxon>
        <taxon>Salamandroidea</taxon>
        <taxon>Salamandridae</taxon>
        <taxon>Pleurodelinae</taxon>
        <taxon>Pleurodeles</taxon>
    </lineage>
</organism>
<accession>A0AAV7PH00</accession>
<protein>
    <submittedName>
        <fullName evidence="1">Uncharacterized protein</fullName>
    </submittedName>
</protein>
<gene>
    <name evidence="1" type="ORF">NDU88_005985</name>
</gene>
<evidence type="ECO:0000313" key="1">
    <source>
        <dbReference type="EMBL" id="KAJ1127587.1"/>
    </source>
</evidence>